<dbReference type="Proteomes" id="UP000663629">
    <property type="component" value="Chromosome 2"/>
</dbReference>
<dbReference type="InterPro" id="IPR013078">
    <property type="entry name" value="His_Pase_superF_clade-1"/>
</dbReference>
<name>A0ABX7JNT1_9RHOB</name>
<dbReference type="Pfam" id="PF00300">
    <property type="entry name" value="His_Phos_1"/>
    <property type="match status" value="1"/>
</dbReference>
<sequence length="185" mass="19473">MSVTPETTTARLLILRHAPLAQPGLAGRRDVAADCSNLAAFDWARAALLGAQTCWSSPARRCRQTCTALGLSPEWHPMLWEQDFGAWEEPGTPIPDLGPLPPEELARKRPPGGESFLDMAARVQPLLMAARGTVVVVAHAGTVRAALALAVGPAALSFSVAPLSLTILSRSAAGWAVEAVNRVAP</sequence>
<dbReference type="Gene3D" id="3.40.50.1240">
    <property type="entry name" value="Phosphoglycerate mutase-like"/>
    <property type="match status" value="1"/>
</dbReference>
<gene>
    <name evidence="1" type="ORF">JWJ88_16630</name>
</gene>
<evidence type="ECO:0000313" key="1">
    <source>
        <dbReference type="EMBL" id="QRZ15910.1"/>
    </source>
</evidence>
<organism evidence="1 2">
    <name type="scientific">Paracoccus methylovorus</name>
    <dbReference type="NCBI Taxonomy" id="2812658"/>
    <lineage>
        <taxon>Bacteria</taxon>
        <taxon>Pseudomonadati</taxon>
        <taxon>Pseudomonadota</taxon>
        <taxon>Alphaproteobacteria</taxon>
        <taxon>Rhodobacterales</taxon>
        <taxon>Paracoccaceae</taxon>
        <taxon>Paracoccus</taxon>
    </lineage>
</organism>
<reference evidence="1 2" key="1">
    <citation type="submission" date="2021-02" db="EMBL/GenBank/DDBJ databases">
        <title>Paracoccus methylovroum sp.nov., a new methanol and methylamine utilizing methylotrophic denitrifer.</title>
        <authorList>
            <person name="Timsy T."/>
            <person name="Behrendt U."/>
            <person name="Ulrich A."/>
            <person name="Spanner T."/>
            <person name="Foesel B.U."/>
            <person name="Horn M.A."/>
            <person name="Kolb S."/>
        </authorList>
    </citation>
    <scope>NUCLEOTIDE SEQUENCE [LARGE SCALE GENOMIC DNA]</scope>
    <source>
        <strain evidence="1 2">H4-D09</strain>
    </source>
</reference>
<dbReference type="InterPro" id="IPR029033">
    <property type="entry name" value="His_PPase_superfam"/>
</dbReference>
<dbReference type="SUPFAM" id="SSF53254">
    <property type="entry name" value="Phosphoglycerate mutase-like"/>
    <property type="match status" value="1"/>
</dbReference>
<dbReference type="SMART" id="SM00855">
    <property type="entry name" value="PGAM"/>
    <property type="match status" value="1"/>
</dbReference>
<dbReference type="EMBL" id="CP070371">
    <property type="protein sequence ID" value="QRZ15910.1"/>
    <property type="molecule type" value="Genomic_DNA"/>
</dbReference>
<proteinExistence type="predicted"/>
<keyword evidence="2" id="KW-1185">Reference proteome</keyword>
<accession>A0ABX7JNT1</accession>
<protein>
    <submittedName>
        <fullName evidence="1">Histidine phosphatase family protein</fullName>
    </submittedName>
</protein>
<evidence type="ECO:0000313" key="2">
    <source>
        <dbReference type="Proteomes" id="UP000663629"/>
    </source>
</evidence>
<dbReference type="RefSeq" id="WP_205296803.1">
    <property type="nucleotide sequence ID" value="NZ_CP070371.1"/>
</dbReference>